<feature type="binding site" evidence="7">
    <location>
        <position position="115"/>
    </location>
    <ligand>
        <name>tRNA</name>
        <dbReference type="ChEBI" id="CHEBI:17843"/>
    </ligand>
</feature>
<dbReference type="EMBL" id="CP136920">
    <property type="protein sequence ID" value="WOO43686.1"/>
    <property type="molecule type" value="Genomic_DNA"/>
</dbReference>
<dbReference type="Pfam" id="PF01195">
    <property type="entry name" value="Pept_tRNA_hydro"/>
    <property type="match status" value="1"/>
</dbReference>
<evidence type="ECO:0000256" key="9">
    <source>
        <dbReference type="RuleBase" id="RU004320"/>
    </source>
</evidence>
<keyword evidence="11" id="KW-1185">Reference proteome</keyword>
<comment type="function">
    <text evidence="7">Hydrolyzes ribosome-free peptidyl-tRNAs (with 1 or more amino acids incorporated), which drop off the ribosome during protein synthesis, or as a result of ribosome stalling.</text>
</comment>
<reference evidence="10 11" key="1">
    <citation type="submission" date="2023-10" db="EMBL/GenBank/DDBJ databases">
        <title>Rubellicoccus peritrichatus gen. nov., sp. nov., isolated from an algae of coral reef tank.</title>
        <authorList>
            <person name="Luo J."/>
        </authorList>
    </citation>
    <scope>NUCLEOTIDE SEQUENCE [LARGE SCALE GENOMIC DNA]</scope>
    <source>
        <strain evidence="10 11">CR14</strain>
    </source>
</reference>
<keyword evidence="2 7" id="KW-0820">tRNA-binding</keyword>
<evidence type="ECO:0000313" key="10">
    <source>
        <dbReference type="EMBL" id="WOO43686.1"/>
    </source>
</evidence>
<dbReference type="SUPFAM" id="SSF53178">
    <property type="entry name" value="Peptidyl-tRNA hydrolase-like"/>
    <property type="match status" value="1"/>
</dbReference>
<dbReference type="AlphaFoldDB" id="A0AAQ3LDE4"/>
<evidence type="ECO:0000256" key="2">
    <source>
        <dbReference type="ARBA" id="ARBA00022555"/>
    </source>
</evidence>
<comment type="subunit">
    <text evidence="7">Monomer.</text>
</comment>
<keyword evidence="4 7" id="KW-0694">RNA-binding</keyword>
<dbReference type="GO" id="GO:0072344">
    <property type="term" value="P:rescue of stalled ribosome"/>
    <property type="evidence" value="ECO:0007669"/>
    <property type="project" value="UniProtKB-UniRule"/>
</dbReference>
<evidence type="ECO:0000256" key="3">
    <source>
        <dbReference type="ARBA" id="ARBA00022801"/>
    </source>
</evidence>
<feature type="binding site" evidence="7">
    <location>
        <position position="67"/>
    </location>
    <ligand>
        <name>tRNA</name>
        <dbReference type="ChEBI" id="CHEBI:17843"/>
    </ligand>
</feature>
<comment type="catalytic activity">
    <reaction evidence="7 8">
        <text>an N-acyl-L-alpha-aminoacyl-tRNA + H2O = an N-acyl-L-amino acid + a tRNA + H(+)</text>
        <dbReference type="Rhea" id="RHEA:54448"/>
        <dbReference type="Rhea" id="RHEA-COMP:10123"/>
        <dbReference type="Rhea" id="RHEA-COMP:13883"/>
        <dbReference type="ChEBI" id="CHEBI:15377"/>
        <dbReference type="ChEBI" id="CHEBI:15378"/>
        <dbReference type="ChEBI" id="CHEBI:59874"/>
        <dbReference type="ChEBI" id="CHEBI:78442"/>
        <dbReference type="ChEBI" id="CHEBI:138191"/>
        <dbReference type="EC" id="3.1.1.29"/>
    </reaction>
</comment>
<proteinExistence type="inferred from homology"/>
<feature type="binding site" evidence="7">
    <location>
        <position position="16"/>
    </location>
    <ligand>
        <name>tRNA</name>
        <dbReference type="ChEBI" id="CHEBI:17843"/>
    </ligand>
</feature>
<evidence type="ECO:0000256" key="1">
    <source>
        <dbReference type="ARBA" id="ARBA00013260"/>
    </source>
</evidence>
<comment type="similarity">
    <text evidence="5 7 9">Belongs to the PTH family.</text>
</comment>
<evidence type="ECO:0000256" key="6">
    <source>
        <dbReference type="ARBA" id="ARBA00050038"/>
    </source>
</evidence>
<dbReference type="KEGG" id="puo:RZN69_11355"/>
<gene>
    <name evidence="7 10" type="primary">pth</name>
    <name evidence="10" type="ORF">RZN69_11355</name>
</gene>
<evidence type="ECO:0000256" key="8">
    <source>
        <dbReference type="RuleBase" id="RU000673"/>
    </source>
</evidence>
<feature type="site" description="Stabilizes the basic form of H active site to accept a proton" evidence="7">
    <location>
        <position position="94"/>
    </location>
</feature>
<dbReference type="InterPro" id="IPR001328">
    <property type="entry name" value="Pept_tRNA_hydro"/>
</dbReference>
<dbReference type="PROSITE" id="PS01195">
    <property type="entry name" value="PEPT_TRNA_HYDROL_1"/>
    <property type="match status" value="1"/>
</dbReference>
<dbReference type="InterPro" id="IPR036416">
    <property type="entry name" value="Pept_tRNA_hydro_sf"/>
</dbReference>
<dbReference type="GO" id="GO:0005737">
    <property type="term" value="C:cytoplasm"/>
    <property type="evidence" value="ECO:0007669"/>
    <property type="project" value="UniProtKB-SubCell"/>
</dbReference>
<feature type="site" description="Discriminates between blocked and unblocked aminoacyl-tRNA" evidence="7">
    <location>
        <position position="11"/>
    </location>
</feature>
<dbReference type="NCBIfam" id="TIGR00447">
    <property type="entry name" value="pth"/>
    <property type="match status" value="1"/>
</dbReference>
<dbReference type="PANTHER" id="PTHR17224">
    <property type="entry name" value="PEPTIDYL-TRNA HYDROLASE"/>
    <property type="match status" value="1"/>
</dbReference>
<protein>
    <recommendedName>
        <fullName evidence="6 7">Peptidyl-tRNA hydrolase</fullName>
        <shortName evidence="7">Pth</shortName>
        <ecNumber evidence="1 7">3.1.1.29</ecNumber>
    </recommendedName>
</protein>
<dbReference type="InterPro" id="IPR018171">
    <property type="entry name" value="Pept_tRNA_hydro_CS"/>
</dbReference>
<dbReference type="GO" id="GO:0006515">
    <property type="term" value="P:protein quality control for misfolded or incompletely synthesized proteins"/>
    <property type="evidence" value="ECO:0007669"/>
    <property type="project" value="UniProtKB-UniRule"/>
</dbReference>
<dbReference type="EC" id="3.1.1.29" evidence="1 7"/>
<evidence type="ECO:0000313" key="11">
    <source>
        <dbReference type="Proteomes" id="UP001304300"/>
    </source>
</evidence>
<dbReference type="GO" id="GO:0000049">
    <property type="term" value="F:tRNA binding"/>
    <property type="evidence" value="ECO:0007669"/>
    <property type="project" value="UniProtKB-UniRule"/>
</dbReference>
<keyword evidence="7" id="KW-0963">Cytoplasm</keyword>
<comment type="function">
    <text evidence="7">Catalyzes the release of premature peptidyl moieties from peptidyl-tRNA molecules trapped in stalled 50S ribosomal subunits, and thus maintains levels of free tRNAs and 50S ribosomes.</text>
</comment>
<feature type="binding site" evidence="7">
    <location>
        <position position="69"/>
    </location>
    <ligand>
        <name>tRNA</name>
        <dbReference type="ChEBI" id="CHEBI:17843"/>
    </ligand>
</feature>
<name>A0AAQ3LDE4_9BACT</name>
<dbReference type="PANTHER" id="PTHR17224:SF1">
    <property type="entry name" value="PEPTIDYL-TRNA HYDROLASE"/>
    <property type="match status" value="1"/>
</dbReference>
<feature type="active site" description="Proton acceptor" evidence="7">
    <location>
        <position position="21"/>
    </location>
</feature>
<comment type="subcellular location">
    <subcellularLocation>
        <location evidence="7">Cytoplasm</location>
    </subcellularLocation>
</comment>
<dbReference type="RefSeq" id="WP_317836279.1">
    <property type="nucleotide sequence ID" value="NZ_CP136920.1"/>
</dbReference>
<dbReference type="CDD" id="cd00462">
    <property type="entry name" value="PTH"/>
    <property type="match status" value="1"/>
</dbReference>
<dbReference type="GO" id="GO:0004045">
    <property type="term" value="F:peptidyl-tRNA hydrolase activity"/>
    <property type="evidence" value="ECO:0007669"/>
    <property type="project" value="UniProtKB-UniRule"/>
</dbReference>
<evidence type="ECO:0000256" key="7">
    <source>
        <dbReference type="HAMAP-Rule" id="MF_00083"/>
    </source>
</evidence>
<dbReference type="Proteomes" id="UP001304300">
    <property type="component" value="Chromosome"/>
</dbReference>
<evidence type="ECO:0000256" key="4">
    <source>
        <dbReference type="ARBA" id="ARBA00022884"/>
    </source>
</evidence>
<keyword evidence="3 7" id="KW-0378">Hydrolase</keyword>
<accession>A0AAQ3LDE4</accession>
<dbReference type="Gene3D" id="3.40.50.1470">
    <property type="entry name" value="Peptidyl-tRNA hydrolase"/>
    <property type="match status" value="1"/>
</dbReference>
<sequence length="204" mass="22327">MAIAAIAGLGNPGSKYAGTRHNIGAELVDKLAEQMKASFRPDKNLGCEVAKVQFGGKSVFLVKSLSYMNESGRALGKFARFFKIQPQAMVVAYDDINLDMGRLKVSLTGSAGGHNGITDILNHFGDGFVRYRIGIESKSHPNIVLSDWVLGKISAEERAIYNSQLDHYIKGIHLLISDGPEKAMNQLNQRTSKSKSNERNSDQE</sequence>
<evidence type="ECO:0000256" key="5">
    <source>
        <dbReference type="ARBA" id="ARBA00038063"/>
    </source>
</evidence>
<organism evidence="10 11">
    <name type="scientific">Rubellicoccus peritrichatus</name>
    <dbReference type="NCBI Taxonomy" id="3080537"/>
    <lineage>
        <taxon>Bacteria</taxon>
        <taxon>Pseudomonadati</taxon>
        <taxon>Verrucomicrobiota</taxon>
        <taxon>Opitutia</taxon>
        <taxon>Puniceicoccales</taxon>
        <taxon>Cerasicoccaceae</taxon>
        <taxon>Rubellicoccus</taxon>
    </lineage>
</organism>
<dbReference type="HAMAP" id="MF_00083">
    <property type="entry name" value="Pept_tRNA_hydro_bact"/>
    <property type="match status" value="1"/>
</dbReference>